<evidence type="ECO:0000256" key="5">
    <source>
        <dbReference type="PIRSR" id="PIRSR604294-1"/>
    </source>
</evidence>
<keyword evidence="3" id="KW-0560">Oxidoreductase</keyword>
<feature type="binding site" evidence="5">
    <location>
        <position position="301"/>
    </location>
    <ligand>
        <name>Fe cation</name>
        <dbReference type="ChEBI" id="CHEBI:24875"/>
        <note>catalytic</note>
    </ligand>
</feature>
<dbReference type="Proteomes" id="UP001195483">
    <property type="component" value="Unassembled WGS sequence"/>
</dbReference>
<dbReference type="EMBL" id="JAEAOA010002141">
    <property type="protein sequence ID" value="KAK3611377.1"/>
    <property type="molecule type" value="Genomic_DNA"/>
</dbReference>
<dbReference type="InterPro" id="IPR004294">
    <property type="entry name" value="Carotenoid_Oase"/>
</dbReference>
<reference evidence="6" key="3">
    <citation type="submission" date="2023-05" db="EMBL/GenBank/DDBJ databases">
        <authorList>
            <person name="Smith C.H."/>
        </authorList>
    </citation>
    <scope>NUCLEOTIDE SEQUENCE</scope>
    <source>
        <strain evidence="6">CHS0354</strain>
        <tissue evidence="6">Mantle</tissue>
    </source>
</reference>
<comment type="caution">
    <text evidence="6">The sequence shown here is derived from an EMBL/GenBank/DDBJ whole genome shotgun (WGS) entry which is preliminary data.</text>
</comment>
<dbReference type="GO" id="GO:0042574">
    <property type="term" value="P:retinal metabolic process"/>
    <property type="evidence" value="ECO:0007669"/>
    <property type="project" value="TreeGrafter"/>
</dbReference>
<evidence type="ECO:0000256" key="2">
    <source>
        <dbReference type="ARBA" id="ARBA00022723"/>
    </source>
</evidence>
<evidence type="ECO:0000256" key="4">
    <source>
        <dbReference type="ARBA" id="ARBA00023004"/>
    </source>
</evidence>
<keyword evidence="7" id="KW-1185">Reference proteome</keyword>
<feature type="binding site" evidence="5">
    <location>
        <position position="167"/>
    </location>
    <ligand>
        <name>Fe cation</name>
        <dbReference type="ChEBI" id="CHEBI:24875"/>
        <note>catalytic</note>
    </ligand>
</feature>
<gene>
    <name evidence="6" type="ORF">CHS0354_036574</name>
</gene>
<accession>A0AAE0TJ37</accession>
<organism evidence="6 7">
    <name type="scientific">Potamilus streckersoni</name>
    <dbReference type="NCBI Taxonomy" id="2493646"/>
    <lineage>
        <taxon>Eukaryota</taxon>
        <taxon>Metazoa</taxon>
        <taxon>Spiralia</taxon>
        <taxon>Lophotrochozoa</taxon>
        <taxon>Mollusca</taxon>
        <taxon>Bivalvia</taxon>
        <taxon>Autobranchia</taxon>
        <taxon>Heteroconchia</taxon>
        <taxon>Palaeoheterodonta</taxon>
        <taxon>Unionida</taxon>
        <taxon>Unionoidea</taxon>
        <taxon>Unionidae</taxon>
        <taxon>Ambleminae</taxon>
        <taxon>Lampsilini</taxon>
        <taxon>Potamilus</taxon>
    </lineage>
</organism>
<reference evidence="6" key="1">
    <citation type="journal article" date="2021" name="Genome Biol. Evol.">
        <title>A High-Quality Reference Genome for a Parasitic Bivalve with Doubly Uniparental Inheritance (Bivalvia: Unionida).</title>
        <authorList>
            <person name="Smith C.H."/>
        </authorList>
    </citation>
    <scope>NUCLEOTIDE SEQUENCE</scope>
    <source>
        <strain evidence="6">CHS0354</strain>
    </source>
</reference>
<keyword evidence="2 5" id="KW-0479">Metal-binding</keyword>
<evidence type="ECO:0000256" key="1">
    <source>
        <dbReference type="ARBA" id="ARBA00006787"/>
    </source>
</evidence>
<reference evidence="6" key="2">
    <citation type="journal article" date="2021" name="Genome Biol. Evol.">
        <title>Developing a high-quality reference genome for a parasitic bivalve with doubly uniparental inheritance (Bivalvia: Unionida).</title>
        <authorList>
            <person name="Smith C.H."/>
        </authorList>
    </citation>
    <scope>NUCLEOTIDE SEQUENCE</scope>
    <source>
        <strain evidence="6">CHS0354</strain>
        <tissue evidence="6">Mantle</tissue>
    </source>
</reference>
<dbReference type="PANTHER" id="PTHR10543">
    <property type="entry name" value="BETA-CAROTENE DIOXYGENASE"/>
    <property type="match status" value="1"/>
</dbReference>
<evidence type="ECO:0000313" key="6">
    <source>
        <dbReference type="EMBL" id="KAK3611377.1"/>
    </source>
</evidence>
<comment type="similarity">
    <text evidence="1">Belongs to the carotenoid oxygenase family.</text>
</comment>
<dbReference type="GO" id="GO:0003834">
    <property type="term" value="F:beta-carotene 15,15'-dioxygenase activity"/>
    <property type="evidence" value="ECO:0007669"/>
    <property type="project" value="TreeGrafter"/>
</dbReference>
<protein>
    <submittedName>
        <fullName evidence="6">Uncharacterized protein</fullName>
    </submittedName>
</protein>
<proteinExistence type="inferred from homology"/>
<dbReference type="AlphaFoldDB" id="A0AAE0TJ37"/>
<evidence type="ECO:0000256" key="3">
    <source>
        <dbReference type="ARBA" id="ARBA00023002"/>
    </source>
</evidence>
<name>A0AAE0TJ37_9BIVA</name>
<dbReference type="GO" id="GO:0010436">
    <property type="term" value="F:carotenoid dioxygenase activity"/>
    <property type="evidence" value="ECO:0007669"/>
    <property type="project" value="TreeGrafter"/>
</dbReference>
<feature type="binding site" evidence="5">
    <location>
        <position position="515"/>
    </location>
    <ligand>
        <name>Fe cation</name>
        <dbReference type="ChEBI" id="CHEBI:24875"/>
        <note>catalytic</note>
    </ligand>
</feature>
<feature type="binding site" evidence="5">
    <location>
        <position position="231"/>
    </location>
    <ligand>
        <name>Fe cation</name>
        <dbReference type="ChEBI" id="CHEBI:24875"/>
        <note>catalytic</note>
    </ligand>
</feature>
<dbReference type="PANTHER" id="PTHR10543:SF24">
    <property type="entry name" value="CAROTENOID ISOMEROOXYGENASE"/>
    <property type="match status" value="1"/>
</dbReference>
<dbReference type="GO" id="GO:0016121">
    <property type="term" value="P:carotene catabolic process"/>
    <property type="evidence" value="ECO:0007669"/>
    <property type="project" value="TreeGrafter"/>
</dbReference>
<evidence type="ECO:0000313" key="7">
    <source>
        <dbReference type="Proteomes" id="UP001195483"/>
    </source>
</evidence>
<sequence>MGLHTLYRTIDEHTKPVEGRVVGTIPSWINGSLYRNGPGIYEVGDTKYKFFFDPLAIFQRFHIHSGKAFYQSRILKSDTYKANMAARKIVVSEFGTFAVPDPCQNTFKQFLSFFGYDNTLVNFFPFEDEIYAISESKFVHRVDPETLDSLGKVNLSNYVAVNAASAHAHYDADGTVHNVGSVHGMSPEICFVRFTPTGQNDKSSMEGSEFSSGKIVASIPFSRRLGMSFVHSFAMTENYYVVVEQPLFFDFLKLKESDKNGETALSSLEWCPSVRAKLHVVSKHTGEKINTYEAKAFVVFHHCNAYEEDGHIVVDLLGYKNNDMLDAFYLSNLTSQESLEIFRRTNQGTLRRYVLPIHVDQEASVGQNLISFEGSKAKAIKTINDTVLVNFEEIIPGLGLEFPQINYRKYNGRKYRFLYVEGWPNNEGKNFRLLKIDIETRQVLEWAEDGCYPCEPVFVPNPDGTEEDDGVLLSAINDLKADVHCKAFLVILDAKTMKEIARAYFDIPRFPRDFHGLFKSENV</sequence>
<dbReference type="GO" id="GO:0046872">
    <property type="term" value="F:metal ion binding"/>
    <property type="evidence" value="ECO:0007669"/>
    <property type="project" value="UniProtKB-KW"/>
</dbReference>
<dbReference type="Pfam" id="PF03055">
    <property type="entry name" value="RPE65"/>
    <property type="match status" value="1"/>
</dbReference>
<comment type="cofactor">
    <cofactor evidence="5">
        <name>Fe(2+)</name>
        <dbReference type="ChEBI" id="CHEBI:29033"/>
    </cofactor>
    <text evidence="5">Binds 1 Fe(2+) ion per subunit.</text>
</comment>
<keyword evidence="4 5" id="KW-0408">Iron</keyword>